<evidence type="ECO:0000313" key="2">
    <source>
        <dbReference type="Proteomes" id="UP000823775"/>
    </source>
</evidence>
<reference evidence="1 2" key="1">
    <citation type="journal article" date="2021" name="BMC Genomics">
        <title>Datura genome reveals duplications of psychoactive alkaloid biosynthetic genes and high mutation rate following tissue culture.</title>
        <authorList>
            <person name="Rajewski A."/>
            <person name="Carter-House D."/>
            <person name="Stajich J."/>
            <person name="Litt A."/>
        </authorList>
    </citation>
    <scope>NUCLEOTIDE SEQUENCE [LARGE SCALE GENOMIC DNA]</scope>
    <source>
        <strain evidence="1">AR-01</strain>
    </source>
</reference>
<evidence type="ECO:0000313" key="1">
    <source>
        <dbReference type="EMBL" id="MCD7472122.1"/>
    </source>
</evidence>
<dbReference type="EMBL" id="JACEIK010001779">
    <property type="protein sequence ID" value="MCD7472122.1"/>
    <property type="molecule type" value="Genomic_DNA"/>
</dbReference>
<name>A0ABS8TKQ6_DATST</name>
<keyword evidence="2" id="KW-1185">Reference proteome</keyword>
<organism evidence="1 2">
    <name type="scientific">Datura stramonium</name>
    <name type="common">Jimsonweed</name>
    <name type="synonym">Common thornapple</name>
    <dbReference type="NCBI Taxonomy" id="4076"/>
    <lineage>
        <taxon>Eukaryota</taxon>
        <taxon>Viridiplantae</taxon>
        <taxon>Streptophyta</taxon>
        <taxon>Embryophyta</taxon>
        <taxon>Tracheophyta</taxon>
        <taxon>Spermatophyta</taxon>
        <taxon>Magnoliopsida</taxon>
        <taxon>eudicotyledons</taxon>
        <taxon>Gunneridae</taxon>
        <taxon>Pentapetalae</taxon>
        <taxon>asterids</taxon>
        <taxon>lamiids</taxon>
        <taxon>Solanales</taxon>
        <taxon>Solanaceae</taxon>
        <taxon>Solanoideae</taxon>
        <taxon>Datureae</taxon>
        <taxon>Datura</taxon>
    </lineage>
</organism>
<dbReference type="Proteomes" id="UP000823775">
    <property type="component" value="Unassembled WGS sequence"/>
</dbReference>
<proteinExistence type="predicted"/>
<feature type="non-terminal residue" evidence="1">
    <location>
        <position position="1"/>
    </location>
</feature>
<sequence length="130" mass="15301">ARPYPGGVPLLGAKNIYTLLTLKKKYFVALEFLINMGVINNYYYNIPCYQEDVFFLHIQPIMKLWPRFLKQSGMFDHLPLKLLKKERIYNRKKDAPKNDIYAACDSYSLAFIEHVITNTDMTLLNDYIIE</sequence>
<protein>
    <submittedName>
        <fullName evidence="1">Uncharacterized protein</fullName>
    </submittedName>
</protein>
<gene>
    <name evidence="1" type="ORF">HAX54_013065</name>
</gene>
<accession>A0ABS8TKQ6</accession>
<comment type="caution">
    <text evidence="1">The sequence shown here is derived from an EMBL/GenBank/DDBJ whole genome shotgun (WGS) entry which is preliminary data.</text>
</comment>